<evidence type="ECO:0000256" key="10">
    <source>
        <dbReference type="ARBA" id="ARBA00038059"/>
    </source>
</evidence>
<comment type="subunit">
    <text evidence="15">Component of the serine palmitoyltransferase (SPT) complex, which is composed of SPTLC1, SPTLC2 or SPTLC3 and SPTSSA or SPTSSB. The heterodimer consisting of SPTLC1 and SPTLC2/SPTLC3 forms the catalytic core of the enzyme, while SPTSSA or SPTSSB subunits determine substrate specificity. SPT also interacts with ORMDL proteins, especially ORMDL3, which negatively regulate SPT activity in the presence of ceramides.</text>
</comment>
<proteinExistence type="inferred from homology"/>
<gene>
    <name evidence="17" type="primary">SPTSSB</name>
</gene>
<evidence type="ECO:0000256" key="15">
    <source>
        <dbReference type="ARBA" id="ARBA00046416"/>
    </source>
</evidence>
<keyword evidence="8" id="KW-0443">Lipid metabolism</keyword>
<dbReference type="GO" id="GO:0005789">
    <property type="term" value="C:endoplasmic reticulum membrane"/>
    <property type="evidence" value="ECO:0007669"/>
    <property type="project" value="UniProtKB-SubCell"/>
</dbReference>
<reference evidence="17" key="2">
    <citation type="submission" date="2025-09" db="UniProtKB">
        <authorList>
            <consortium name="Ensembl"/>
        </authorList>
    </citation>
    <scope>IDENTIFICATION</scope>
</reference>
<dbReference type="Proteomes" id="UP000694409">
    <property type="component" value="Unassembled WGS sequence"/>
</dbReference>
<evidence type="ECO:0000256" key="12">
    <source>
        <dbReference type="ARBA" id="ARBA00041982"/>
    </source>
</evidence>
<evidence type="ECO:0000256" key="6">
    <source>
        <dbReference type="ARBA" id="ARBA00022919"/>
    </source>
</evidence>
<keyword evidence="7 16" id="KW-1133">Transmembrane helix</keyword>
<dbReference type="PANTHER" id="PTHR28612">
    <property type="entry name" value="SERINE PALMITOYLTRANSFERASE SMALL SUBUNIT B"/>
    <property type="match status" value="1"/>
</dbReference>
<organism evidence="17 18">
    <name type="scientific">Serinus canaria</name>
    <name type="common">Island canary</name>
    <name type="synonym">Fringilla canaria</name>
    <dbReference type="NCBI Taxonomy" id="9135"/>
    <lineage>
        <taxon>Eukaryota</taxon>
        <taxon>Metazoa</taxon>
        <taxon>Chordata</taxon>
        <taxon>Craniata</taxon>
        <taxon>Vertebrata</taxon>
        <taxon>Euteleostomi</taxon>
        <taxon>Archelosauria</taxon>
        <taxon>Archosauria</taxon>
        <taxon>Dinosauria</taxon>
        <taxon>Saurischia</taxon>
        <taxon>Theropoda</taxon>
        <taxon>Coelurosauria</taxon>
        <taxon>Aves</taxon>
        <taxon>Neognathae</taxon>
        <taxon>Neoaves</taxon>
        <taxon>Telluraves</taxon>
        <taxon>Australaves</taxon>
        <taxon>Passeriformes</taxon>
        <taxon>Passeroidea</taxon>
        <taxon>Fringillidae</taxon>
        <taxon>Carduelinae</taxon>
        <taxon>Serinus</taxon>
    </lineage>
</organism>
<evidence type="ECO:0000256" key="11">
    <source>
        <dbReference type="ARBA" id="ARBA00041140"/>
    </source>
</evidence>
<evidence type="ECO:0000256" key="13">
    <source>
        <dbReference type="ARBA" id="ARBA00042334"/>
    </source>
</evidence>
<dbReference type="Pfam" id="PF11779">
    <property type="entry name" value="SPT_ssu-like"/>
    <property type="match status" value="1"/>
</dbReference>
<evidence type="ECO:0000256" key="9">
    <source>
        <dbReference type="ARBA" id="ARBA00023136"/>
    </source>
</evidence>
<dbReference type="GO" id="GO:0046512">
    <property type="term" value="P:sphingosine biosynthetic process"/>
    <property type="evidence" value="ECO:0007669"/>
    <property type="project" value="Ensembl"/>
</dbReference>
<keyword evidence="4 16" id="KW-0812">Transmembrane</keyword>
<evidence type="ECO:0000256" key="2">
    <source>
        <dbReference type="ARBA" id="ARBA00004760"/>
    </source>
</evidence>
<dbReference type="GeneTree" id="ENSGT00390000002766"/>
<protein>
    <recommendedName>
        <fullName evidence="11">Serine palmitoyltransferase small subunit B</fullName>
    </recommendedName>
    <alternativeName>
        <fullName evidence="13">Protein ADMP</fullName>
    </alternativeName>
    <alternativeName>
        <fullName evidence="12">Small subunit of serine palmitoyltransferase B</fullName>
    </alternativeName>
</protein>
<dbReference type="PANTHER" id="PTHR28612:SF1">
    <property type="entry name" value="SERINE PALMITOYLTRANSFERASE SMALL SUBUNIT B"/>
    <property type="match status" value="1"/>
</dbReference>
<sequence>MDVKRVKDYLYWLYYQYQLVTCSYVLEPWEQSMFHTITVTVLAMVVYTAYVFVPIHVRLALQFFSQIFGPQPEEPSSITNRH</sequence>
<comment type="subcellular location">
    <subcellularLocation>
        <location evidence="1">Endoplasmic reticulum membrane</location>
        <topology evidence="1">Multi-pass membrane protein</topology>
    </subcellularLocation>
</comment>
<evidence type="ECO:0000256" key="7">
    <source>
        <dbReference type="ARBA" id="ARBA00022989"/>
    </source>
</evidence>
<keyword evidence="18" id="KW-1185">Reference proteome</keyword>
<dbReference type="InterPro" id="IPR024512">
    <property type="entry name" value="Ser_palmitoyltrfase_ssu-like"/>
</dbReference>
<evidence type="ECO:0000313" key="17">
    <source>
        <dbReference type="Ensembl" id="ENSSCAP00000013015.1"/>
    </source>
</evidence>
<reference evidence="17" key="1">
    <citation type="submission" date="2025-08" db="UniProtKB">
        <authorList>
            <consortium name="Ensembl"/>
        </authorList>
    </citation>
    <scope>IDENTIFICATION</scope>
</reference>
<evidence type="ECO:0000256" key="16">
    <source>
        <dbReference type="SAM" id="Phobius"/>
    </source>
</evidence>
<dbReference type="GO" id="GO:0007029">
    <property type="term" value="P:endoplasmic reticulum organization"/>
    <property type="evidence" value="ECO:0007669"/>
    <property type="project" value="TreeGrafter"/>
</dbReference>
<evidence type="ECO:0000256" key="8">
    <source>
        <dbReference type="ARBA" id="ARBA00023098"/>
    </source>
</evidence>
<comment type="pathway">
    <text evidence="2">Lipid metabolism; sphingolipid metabolism.</text>
</comment>
<feature type="transmembrane region" description="Helical" evidence="16">
    <location>
        <begin position="32"/>
        <end position="53"/>
    </location>
</feature>
<dbReference type="GO" id="GO:0017059">
    <property type="term" value="C:serine palmitoyltransferase complex"/>
    <property type="evidence" value="ECO:0007669"/>
    <property type="project" value="Ensembl"/>
</dbReference>
<evidence type="ECO:0000256" key="14">
    <source>
        <dbReference type="ARBA" id="ARBA00045772"/>
    </source>
</evidence>
<dbReference type="UniPathway" id="UPA00222"/>
<evidence type="ECO:0000313" key="18">
    <source>
        <dbReference type="Proteomes" id="UP000694409"/>
    </source>
</evidence>
<name>A0A8C9N413_SERCA</name>
<comment type="function">
    <text evidence="14">Component of the serine palmitoyltransferase multisubunit enzyme (SPT) that catalyzes the initial and rate-limiting step in sphingolipid biosynthesis by condensing L-serine and activated acyl-CoA (most commonly palmitoyl-CoA) to form long-chain bases. The SPT complex is composed of SPTLC1, SPTLC2 or SPTLC3 and SPTSSA or SPTSSB. Within this complex, the heterodimer consisting of SPTLC1 and SPTLC2/SPTLC3 forms the catalytic core. Within the SPT complex, SPTSSB stimulates the catalytic activity and plays a role in substrate specificity. SPT complexes with this subunit showing a preference for longer acyl-CoAs. The SPTLC1-SPTLC2-SPTSSB complex shows a strong preference for C18-CoA substrate, while the SPTLC1-SPTLC3-SPTSSB isozyme displays an ability to use a broader range of acyl-CoAs, without apparent preference.</text>
</comment>
<evidence type="ECO:0000256" key="1">
    <source>
        <dbReference type="ARBA" id="ARBA00004477"/>
    </source>
</evidence>
<keyword evidence="9 16" id="KW-0472">Membrane</keyword>
<dbReference type="AlphaFoldDB" id="A0A8C9N413"/>
<comment type="pathway">
    <text evidence="3">Sphingolipid metabolism.</text>
</comment>
<evidence type="ECO:0000256" key="5">
    <source>
        <dbReference type="ARBA" id="ARBA00022824"/>
    </source>
</evidence>
<dbReference type="GO" id="GO:0004758">
    <property type="term" value="F:serine C-palmitoyltransferase activity"/>
    <property type="evidence" value="ECO:0007669"/>
    <property type="project" value="Ensembl"/>
</dbReference>
<accession>A0A8C9N413</accession>
<comment type="similarity">
    <text evidence="10">Belongs to the SPTSS family. SPTSSB subfamily.</text>
</comment>
<evidence type="ECO:0000256" key="4">
    <source>
        <dbReference type="ARBA" id="ARBA00022692"/>
    </source>
</evidence>
<keyword evidence="5" id="KW-0256">Endoplasmic reticulum</keyword>
<dbReference type="Ensembl" id="ENSSCAT00000014647.1">
    <property type="protein sequence ID" value="ENSSCAP00000013015.1"/>
    <property type="gene ID" value="ENSSCAG00000009694.1"/>
</dbReference>
<dbReference type="GO" id="GO:0046513">
    <property type="term" value="P:ceramide biosynthetic process"/>
    <property type="evidence" value="ECO:0007669"/>
    <property type="project" value="TreeGrafter"/>
</dbReference>
<keyword evidence="6" id="KW-0746">Sphingolipid metabolism</keyword>
<dbReference type="OMA" id="WEFFSEI"/>
<evidence type="ECO:0000256" key="3">
    <source>
        <dbReference type="ARBA" id="ARBA00004991"/>
    </source>
</evidence>